<organism evidence="1 2">
    <name type="scientific">Wenjunlia vitaminophila</name>
    <name type="common">Streptomyces vitaminophilus</name>
    <dbReference type="NCBI Taxonomy" id="76728"/>
    <lineage>
        <taxon>Bacteria</taxon>
        <taxon>Bacillati</taxon>
        <taxon>Actinomycetota</taxon>
        <taxon>Actinomycetes</taxon>
        <taxon>Kitasatosporales</taxon>
        <taxon>Streptomycetaceae</taxon>
        <taxon>Wenjunlia</taxon>
    </lineage>
</organism>
<comment type="caution">
    <text evidence="1">The sequence shown here is derived from an EMBL/GenBank/DDBJ whole genome shotgun (WGS) entry which is preliminary data.</text>
</comment>
<dbReference type="eggNOG" id="ENOG5030FNP">
    <property type="taxonomic scope" value="Bacteria"/>
</dbReference>
<dbReference type="RefSeq" id="WP_018385857.1">
    <property type="nucleotide sequence ID" value="NZ_LLZU01000022.1"/>
</dbReference>
<reference evidence="1 2" key="1">
    <citation type="submission" date="2015-10" db="EMBL/GenBank/DDBJ databases">
        <title>Draft genome sequence of pyrrolomycin-producing Streptomyces vitaminophilus.</title>
        <authorList>
            <person name="Graham D.E."/>
            <person name="Mahan K.M."/>
            <person name="Klingeman D.M."/>
            <person name="Hettich R.L."/>
            <person name="Parry R.J."/>
        </authorList>
    </citation>
    <scope>NUCLEOTIDE SEQUENCE [LARGE SCALE GENOMIC DNA]</scope>
    <source>
        <strain evidence="1 2">ATCC 31673</strain>
    </source>
</reference>
<name>A0A0T6LQX7_WENVI</name>
<dbReference type="OrthoDB" id="4255650at2"/>
<proteinExistence type="predicted"/>
<dbReference type="EMBL" id="LLZU01000022">
    <property type="protein sequence ID" value="KRV48531.1"/>
    <property type="molecule type" value="Genomic_DNA"/>
</dbReference>
<accession>A0A0T6LQX7</accession>
<protein>
    <submittedName>
        <fullName evidence="1">Uncharacterized protein</fullName>
    </submittedName>
</protein>
<keyword evidence="2" id="KW-1185">Reference proteome</keyword>
<gene>
    <name evidence="1" type="ORF">AQ490_25005</name>
</gene>
<evidence type="ECO:0000313" key="1">
    <source>
        <dbReference type="EMBL" id="KRV48531.1"/>
    </source>
</evidence>
<dbReference type="Proteomes" id="UP000050867">
    <property type="component" value="Unassembled WGS sequence"/>
</dbReference>
<sequence length="63" mass="6632">MYDPATGRTGVLQAILPAEELIADRSTAPGKHVAFLRPEGGGVEWLADATTLQHPDTALLPPP</sequence>
<evidence type="ECO:0000313" key="2">
    <source>
        <dbReference type="Proteomes" id="UP000050867"/>
    </source>
</evidence>
<dbReference type="AlphaFoldDB" id="A0A0T6LQX7"/>